<organism evidence="2 3">
    <name type="scientific">Agromyces fucosus</name>
    <dbReference type="NCBI Taxonomy" id="41985"/>
    <lineage>
        <taxon>Bacteria</taxon>
        <taxon>Bacillati</taxon>
        <taxon>Actinomycetota</taxon>
        <taxon>Actinomycetes</taxon>
        <taxon>Micrococcales</taxon>
        <taxon>Microbacteriaceae</taxon>
        <taxon>Agromyces</taxon>
    </lineage>
</organism>
<evidence type="ECO:0000313" key="3">
    <source>
        <dbReference type="Proteomes" id="UP000292935"/>
    </source>
</evidence>
<dbReference type="OrthoDB" id="8450910at2"/>
<dbReference type="AlphaFoldDB" id="A0A4Q2JQW6"/>
<dbReference type="RefSeq" id="WP_129230986.1">
    <property type="nucleotide sequence ID" value="NZ_SDPO01000002.1"/>
</dbReference>
<comment type="caution">
    <text evidence="2">The sequence shown here is derived from an EMBL/GenBank/DDBJ whole genome shotgun (WGS) entry which is preliminary data.</text>
</comment>
<gene>
    <name evidence="2" type="ORF">ESP57_06530</name>
</gene>
<dbReference type="Pfam" id="PF13619">
    <property type="entry name" value="KTSC"/>
    <property type="match status" value="1"/>
</dbReference>
<evidence type="ECO:0000313" key="2">
    <source>
        <dbReference type="EMBL" id="RXZ48650.1"/>
    </source>
</evidence>
<sequence length="69" mass="7648">MQRIGVSSSNIVTIGYDTASQTMEIEFIGGSVYQYFDIPAHIYEGLLAAGSAGQFFHAQVRGHYRYARV</sequence>
<protein>
    <submittedName>
        <fullName evidence="2">KTSC domain-containing protein</fullName>
    </submittedName>
</protein>
<keyword evidence="3" id="KW-1185">Reference proteome</keyword>
<reference evidence="2 3" key="1">
    <citation type="submission" date="2019-01" db="EMBL/GenBank/DDBJ databases">
        <authorList>
            <person name="Li J."/>
        </authorList>
    </citation>
    <scope>NUCLEOTIDE SEQUENCE [LARGE SCALE GENOMIC DNA]</scope>
    <source>
        <strain evidence="2 3">CCUG 35506</strain>
    </source>
</reference>
<proteinExistence type="predicted"/>
<feature type="domain" description="KTSC" evidence="1">
    <location>
        <begin position="7"/>
        <end position="64"/>
    </location>
</feature>
<dbReference type="Proteomes" id="UP000292935">
    <property type="component" value="Unassembled WGS sequence"/>
</dbReference>
<name>A0A4Q2JQW6_9MICO</name>
<accession>A0A4Q2JQW6</accession>
<dbReference type="InterPro" id="IPR025309">
    <property type="entry name" value="KTSC_dom"/>
</dbReference>
<dbReference type="EMBL" id="SDPO01000002">
    <property type="protein sequence ID" value="RXZ48650.1"/>
    <property type="molecule type" value="Genomic_DNA"/>
</dbReference>
<evidence type="ECO:0000259" key="1">
    <source>
        <dbReference type="Pfam" id="PF13619"/>
    </source>
</evidence>